<keyword evidence="5" id="KW-1185">Reference proteome</keyword>
<feature type="non-terminal residue" evidence="4">
    <location>
        <position position="154"/>
    </location>
</feature>
<dbReference type="PROSITE" id="PS50004">
    <property type="entry name" value="C2"/>
    <property type="match status" value="1"/>
</dbReference>
<organism evidence="4 5">
    <name type="scientific">Cymbomonas tetramitiformis</name>
    <dbReference type="NCBI Taxonomy" id="36881"/>
    <lineage>
        <taxon>Eukaryota</taxon>
        <taxon>Viridiplantae</taxon>
        <taxon>Chlorophyta</taxon>
        <taxon>Pyramimonadophyceae</taxon>
        <taxon>Pyramimonadales</taxon>
        <taxon>Pyramimonadaceae</taxon>
        <taxon>Cymbomonas</taxon>
    </lineage>
</organism>
<evidence type="ECO:0000313" key="4">
    <source>
        <dbReference type="EMBL" id="KAK3271129.1"/>
    </source>
</evidence>
<dbReference type="InterPro" id="IPR035892">
    <property type="entry name" value="C2_domain_sf"/>
</dbReference>
<protein>
    <recommendedName>
        <fullName evidence="3">C2 domain-containing protein</fullName>
    </recommendedName>
</protein>
<keyword evidence="1" id="KW-0479">Metal-binding</keyword>
<dbReference type="GO" id="GO:0046872">
    <property type="term" value="F:metal ion binding"/>
    <property type="evidence" value="ECO:0007669"/>
    <property type="project" value="UniProtKB-KW"/>
</dbReference>
<reference evidence="4 5" key="1">
    <citation type="journal article" date="2015" name="Genome Biol. Evol.">
        <title>Comparative Genomics of a Bacterivorous Green Alga Reveals Evolutionary Causalities and Consequences of Phago-Mixotrophic Mode of Nutrition.</title>
        <authorList>
            <person name="Burns J.A."/>
            <person name="Paasch A."/>
            <person name="Narechania A."/>
            <person name="Kim E."/>
        </authorList>
    </citation>
    <scope>NUCLEOTIDE SEQUENCE [LARGE SCALE GENOMIC DNA]</scope>
    <source>
        <strain evidence="4 5">PLY_AMNH</strain>
    </source>
</reference>
<proteinExistence type="predicted"/>
<accession>A0AAE0L451</accession>
<dbReference type="SUPFAM" id="SSF49562">
    <property type="entry name" value="C2 domain (Calcium/lipid-binding domain, CaLB)"/>
    <property type="match status" value="1"/>
</dbReference>
<comment type="caution">
    <text evidence="4">The sequence shown here is derived from an EMBL/GenBank/DDBJ whole genome shotgun (WGS) entry which is preliminary data.</text>
</comment>
<gene>
    <name evidence="4" type="ORF">CYMTET_20500</name>
</gene>
<dbReference type="Proteomes" id="UP001190700">
    <property type="component" value="Unassembled WGS sequence"/>
</dbReference>
<dbReference type="SMART" id="SM00239">
    <property type="entry name" value="C2"/>
    <property type="match status" value="1"/>
</dbReference>
<evidence type="ECO:0000259" key="3">
    <source>
        <dbReference type="PROSITE" id="PS50004"/>
    </source>
</evidence>
<keyword evidence="2" id="KW-0106">Calcium</keyword>
<sequence length="154" mass="17255">MANAKYMGALSVTLHNAKDLIARDNNGKSDPFVKFHLFDPNKPTETKIADIAKSTVKKATLDPVWDDETYKIEVPRSFNSVCLRVEVFDWDIASGDDYMGECEILLDKLVHSEGKDGISRRTCRLTSSTMLKKTLRAQGISGTVELSVSYVMYK</sequence>
<feature type="domain" description="C2" evidence="3">
    <location>
        <begin position="1"/>
        <end position="119"/>
    </location>
</feature>
<evidence type="ECO:0000313" key="5">
    <source>
        <dbReference type="Proteomes" id="UP001190700"/>
    </source>
</evidence>
<evidence type="ECO:0000256" key="2">
    <source>
        <dbReference type="ARBA" id="ARBA00022837"/>
    </source>
</evidence>
<dbReference type="EMBL" id="LGRX02009983">
    <property type="protein sequence ID" value="KAK3271129.1"/>
    <property type="molecule type" value="Genomic_DNA"/>
</dbReference>
<dbReference type="InterPro" id="IPR000008">
    <property type="entry name" value="C2_dom"/>
</dbReference>
<dbReference type="Gene3D" id="2.60.40.150">
    <property type="entry name" value="C2 domain"/>
    <property type="match status" value="1"/>
</dbReference>
<name>A0AAE0L451_9CHLO</name>
<evidence type="ECO:0000256" key="1">
    <source>
        <dbReference type="ARBA" id="ARBA00022723"/>
    </source>
</evidence>
<dbReference type="PANTHER" id="PTHR45911">
    <property type="entry name" value="C2 DOMAIN-CONTAINING PROTEIN"/>
    <property type="match status" value="1"/>
</dbReference>
<dbReference type="AlphaFoldDB" id="A0AAE0L451"/>
<dbReference type="Pfam" id="PF00168">
    <property type="entry name" value="C2"/>
    <property type="match status" value="1"/>
</dbReference>